<sequence>MPPDIRVDIMYRRHIPGRRLLMGVRFTEDDFGVTHLASLFHQDWRALGSARDVVVSYVEETSEPYAEALAEDAHRLAGSNAASAVATLWECATGSNYQLDAGKALAWFREIATICESRLSGAGWSVSSPIGESPYGELRERVVAEIDQIGPRLAEAIDRNSWKGIPEAVASLRFCAVNICPELAFRILLRVLMEYSCNIDQDRYVGFVKLGREFSYGEFVVSRAEFLIS</sequence>
<dbReference type="EMBL" id="JBHSOD010000052">
    <property type="protein sequence ID" value="MFC5889156.1"/>
    <property type="molecule type" value="Genomic_DNA"/>
</dbReference>
<gene>
    <name evidence="1" type="ORF">ACFP0N_29725</name>
</gene>
<proteinExistence type="predicted"/>
<keyword evidence="2" id="KW-1185">Reference proteome</keyword>
<organism evidence="1 2">
    <name type="scientific">Kitasatospora aburaviensis</name>
    <dbReference type="NCBI Taxonomy" id="67265"/>
    <lineage>
        <taxon>Bacteria</taxon>
        <taxon>Bacillati</taxon>
        <taxon>Actinomycetota</taxon>
        <taxon>Actinomycetes</taxon>
        <taxon>Kitasatosporales</taxon>
        <taxon>Streptomycetaceae</taxon>
        <taxon>Kitasatospora</taxon>
    </lineage>
</organism>
<reference evidence="2" key="1">
    <citation type="journal article" date="2019" name="Int. J. Syst. Evol. Microbiol.">
        <title>The Global Catalogue of Microorganisms (GCM) 10K type strain sequencing project: providing services to taxonomists for standard genome sequencing and annotation.</title>
        <authorList>
            <consortium name="The Broad Institute Genomics Platform"/>
            <consortium name="The Broad Institute Genome Sequencing Center for Infectious Disease"/>
            <person name="Wu L."/>
            <person name="Ma J."/>
        </authorList>
    </citation>
    <scope>NUCLEOTIDE SEQUENCE [LARGE SCALE GENOMIC DNA]</scope>
    <source>
        <strain evidence="2">CGMCC 4.1469</strain>
    </source>
</reference>
<comment type="caution">
    <text evidence="1">The sequence shown here is derived from an EMBL/GenBank/DDBJ whole genome shotgun (WGS) entry which is preliminary data.</text>
</comment>
<dbReference type="Proteomes" id="UP001596067">
    <property type="component" value="Unassembled WGS sequence"/>
</dbReference>
<evidence type="ECO:0000313" key="1">
    <source>
        <dbReference type="EMBL" id="MFC5889156.1"/>
    </source>
</evidence>
<name>A0ABW1F473_9ACTN</name>
<protein>
    <submittedName>
        <fullName evidence="1">Uncharacterized protein</fullName>
    </submittedName>
</protein>
<evidence type="ECO:0000313" key="2">
    <source>
        <dbReference type="Proteomes" id="UP001596067"/>
    </source>
</evidence>
<accession>A0ABW1F473</accession>
<dbReference type="RefSeq" id="WP_345328241.1">
    <property type="nucleotide sequence ID" value="NZ_BAAAVH010000016.1"/>
</dbReference>